<accession>A0A9N9DI39</accession>
<organism evidence="1 2">
    <name type="scientific">Funneliformis mosseae</name>
    <name type="common">Endomycorrhizal fungus</name>
    <name type="synonym">Glomus mosseae</name>
    <dbReference type="NCBI Taxonomy" id="27381"/>
    <lineage>
        <taxon>Eukaryota</taxon>
        <taxon>Fungi</taxon>
        <taxon>Fungi incertae sedis</taxon>
        <taxon>Mucoromycota</taxon>
        <taxon>Glomeromycotina</taxon>
        <taxon>Glomeromycetes</taxon>
        <taxon>Glomerales</taxon>
        <taxon>Glomeraceae</taxon>
        <taxon>Funneliformis</taxon>
    </lineage>
</organism>
<dbReference type="Proteomes" id="UP000789375">
    <property type="component" value="Unassembled WGS sequence"/>
</dbReference>
<sequence length="112" mass="13076">MIHCAKNHIIGRHASERKFLLEQVSFPFKYIEYVFDLVEKNMMITKALQFVEDLDKKAMTYKVDILAIVKENHREFVTIGVSGRPIEQDRPHTLEDTKKILLEGGEMLQDTL</sequence>
<dbReference type="EMBL" id="CAJVPP010003743">
    <property type="protein sequence ID" value="CAG8636258.1"/>
    <property type="molecule type" value="Genomic_DNA"/>
</dbReference>
<comment type="caution">
    <text evidence="1">The sequence shown here is derived from an EMBL/GenBank/DDBJ whole genome shotgun (WGS) entry which is preliminary data.</text>
</comment>
<proteinExistence type="predicted"/>
<gene>
    <name evidence="1" type="ORF">FMOSSE_LOCUS10751</name>
</gene>
<keyword evidence="2" id="KW-1185">Reference proteome</keyword>
<evidence type="ECO:0000313" key="1">
    <source>
        <dbReference type="EMBL" id="CAG8636258.1"/>
    </source>
</evidence>
<evidence type="ECO:0000313" key="2">
    <source>
        <dbReference type="Proteomes" id="UP000789375"/>
    </source>
</evidence>
<reference evidence="1" key="1">
    <citation type="submission" date="2021-06" db="EMBL/GenBank/DDBJ databases">
        <authorList>
            <person name="Kallberg Y."/>
            <person name="Tangrot J."/>
            <person name="Rosling A."/>
        </authorList>
    </citation>
    <scope>NUCLEOTIDE SEQUENCE</scope>
    <source>
        <strain evidence="1">87-6 pot B 2015</strain>
    </source>
</reference>
<name>A0A9N9DI39_FUNMO</name>
<protein>
    <submittedName>
        <fullName evidence="1">8683_t:CDS:1</fullName>
    </submittedName>
</protein>
<dbReference type="AlphaFoldDB" id="A0A9N9DI39"/>